<feature type="transmembrane region" description="Helical" evidence="1">
    <location>
        <begin position="64"/>
        <end position="83"/>
    </location>
</feature>
<accession>A0A382X990</accession>
<dbReference type="AlphaFoldDB" id="A0A382X990"/>
<organism evidence="2">
    <name type="scientific">marine metagenome</name>
    <dbReference type="NCBI Taxonomy" id="408172"/>
    <lineage>
        <taxon>unclassified sequences</taxon>
        <taxon>metagenomes</taxon>
        <taxon>ecological metagenomes</taxon>
    </lineage>
</organism>
<evidence type="ECO:0000256" key="1">
    <source>
        <dbReference type="SAM" id="Phobius"/>
    </source>
</evidence>
<proteinExistence type="predicted"/>
<gene>
    <name evidence="2" type="ORF">METZ01_LOCUS420610</name>
</gene>
<dbReference type="EMBL" id="UINC01166031">
    <property type="protein sequence ID" value="SVD67756.1"/>
    <property type="molecule type" value="Genomic_DNA"/>
</dbReference>
<evidence type="ECO:0000313" key="2">
    <source>
        <dbReference type="EMBL" id="SVD67756.1"/>
    </source>
</evidence>
<name>A0A382X990_9ZZZZ</name>
<keyword evidence="1" id="KW-1133">Transmembrane helix</keyword>
<reference evidence="2" key="1">
    <citation type="submission" date="2018-05" db="EMBL/GenBank/DDBJ databases">
        <authorList>
            <person name="Lanie J.A."/>
            <person name="Ng W.-L."/>
            <person name="Kazmierczak K.M."/>
            <person name="Andrzejewski T.M."/>
            <person name="Davidsen T.M."/>
            <person name="Wayne K.J."/>
            <person name="Tettelin H."/>
            <person name="Glass J.I."/>
            <person name="Rusch D."/>
            <person name="Podicherti R."/>
            <person name="Tsui H.-C.T."/>
            <person name="Winkler M.E."/>
        </authorList>
    </citation>
    <scope>NUCLEOTIDE SEQUENCE</scope>
</reference>
<keyword evidence="1" id="KW-0812">Transmembrane</keyword>
<sequence>MVGFRRVLGLVGVAVSLVLLLSPVDSRYADPCGSILVPARSWYSDGGELVHQNTPPCRDARMGLQRWAAPIGVIGLVGVGFSFRSRCRPDA</sequence>
<keyword evidence="1" id="KW-0472">Membrane</keyword>
<protein>
    <submittedName>
        <fullName evidence="2">Uncharacterized protein</fullName>
    </submittedName>
</protein>